<keyword evidence="1" id="KW-0732">Signal</keyword>
<dbReference type="InterPro" id="IPR040475">
    <property type="entry name" value="SGBP_B_XBD"/>
</dbReference>
<comment type="caution">
    <text evidence="3">The sequence shown here is derived from an EMBL/GenBank/DDBJ whole genome shotgun (WGS) entry which is preliminary data.</text>
</comment>
<organism evidence="3 4">
    <name type="scientific">Xylanibacter rarus</name>
    <dbReference type="NCBI Taxonomy" id="1676614"/>
    <lineage>
        <taxon>Bacteria</taxon>
        <taxon>Pseudomonadati</taxon>
        <taxon>Bacteroidota</taxon>
        <taxon>Bacteroidia</taxon>
        <taxon>Bacteroidales</taxon>
        <taxon>Prevotellaceae</taxon>
        <taxon>Xylanibacter</taxon>
    </lineage>
</organism>
<dbReference type="GO" id="GO:0030247">
    <property type="term" value="F:polysaccharide binding"/>
    <property type="evidence" value="ECO:0007669"/>
    <property type="project" value="InterPro"/>
</dbReference>
<dbReference type="RefSeq" id="WP_021854991.1">
    <property type="nucleotide sequence ID" value="NZ_DAWBWQ010000014.1"/>
</dbReference>
<dbReference type="Gene3D" id="2.60.40.10">
    <property type="entry name" value="Immunoglobulins"/>
    <property type="match status" value="2"/>
</dbReference>
<accession>A0A8E1USI3</accession>
<protein>
    <recommendedName>
        <fullName evidence="2">Surface glycan-binding protein B xyloglucan binding domain-containing protein</fullName>
    </recommendedName>
</protein>
<dbReference type="AlphaFoldDB" id="A0A8E1USI3"/>
<dbReference type="InterPro" id="IPR013783">
    <property type="entry name" value="Ig-like_fold"/>
</dbReference>
<gene>
    <name evidence="3" type="ORF">ACU52_04630</name>
</gene>
<dbReference type="Pfam" id="PF18329">
    <property type="entry name" value="SGBP_B_XBD"/>
    <property type="match status" value="1"/>
</dbReference>
<dbReference type="Proteomes" id="UP000036951">
    <property type="component" value="Unassembled WGS sequence"/>
</dbReference>
<name>A0A8E1USI3_9BACT</name>
<evidence type="ECO:0000313" key="4">
    <source>
        <dbReference type="Proteomes" id="UP000036951"/>
    </source>
</evidence>
<feature type="chain" id="PRO_5034165327" description="Surface glycan-binding protein B xyloglucan binding domain-containing protein" evidence="1">
    <location>
        <begin position="23"/>
        <end position="464"/>
    </location>
</feature>
<reference evidence="3 4" key="1">
    <citation type="submission" date="2015-06" db="EMBL/GenBank/DDBJ databases">
        <title>Prevotella sp. 109, sp. nov., a novel member of the family Prevotellaceae isolated from human faeces.</title>
        <authorList>
            <person name="Shkoporov A.N."/>
            <person name="Chaplin A.V."/>
            <person name="Kafarskaia L.I."/>
            <person name="Efimov B.A."/>
        </authorList>
    </citation>
    <scope>NUCLEOTIDE SEQUENCE [LARGE SCALE GENOMIC DNA]</scope>
    <source>
        <strain evidence="3 4">109</strain>
    </source>
</reference>
<proteinExistence type="predicted"/>
<feature type="domain" description="Surface glycan-binding protein B xyloglucan binding" evidence="2">
    <location>
        <begin position="218"/>
        <end position="450"/>
    </location>
</feature>
<feature type="signal peptide" evidence="1">
    <location>
        <begin position="1"/>
        <end position="22"/>
    </location>
</feature>
<evidence type="ECO:0000313" key="3">
    <source>
        <dbReference type="EMBL" id="KOO69158.1"/>
    </source>
</evidence>
<evidence type="ECO:0000256" key="1">
    <source>
        <dbReference type="SAM" id="SignalP"/>
    </source>
</evidence>
<evidence type="ECO:0000259" key="2">
    <source>
        <dbReference type="Pfam" id="PF18329"/>
    </source>
</evidence>
<dbReference type="PROSITE" id="PS51257">
    <property type="entry name" value="PROKAR_LIPOPROTEIN"/>
    <property type="match status" value="1"/>
</dbReference>
<dbReference type="OrthoDB" id="660167at2"/>
<keyword evidence="4" id="KW-1185">Reference proteome</keyword>
<dbReference type="EMBL" id="LFQU01000005">
    <property type="protein sequence ID" value="KOO69158.1"/>
    <property type="molecule type" value="Genomic_DNA"/>
</dbReference>
<sequence length="464" mass="51299">MKMFKNIWLLCLAFVTAGLVSCNDDDDAIDSAPISVLQVYLEDAEATVKDRPVEFARLGQTIRISGSGFRGMQKVYINGFDTYFNNAYVTDNNLILSIDTDTPVSDAPDSVRNTIRFVKRGTEYVYTFTIRAASPSITSIDNTLPMPGETVTVYGANLQETSKVTLPDGTEITGNAITNAPEDEDGEWFSFVMPHSIQGYGAITIECANGTAKSAEYFNNDKCMVLNFDGEGSQGFWSWSETGSMLGSEDVVDDPLNSGRGKVIDFVPSRLLSNGIAAGKSRATECWTAGNDDPMDDWSRMYSVIPDTTLLTDVAFQFDIYVPEAWVGTGHIQLCLMNNFNFGGIGSDDDADGKQTAFYCPWIQDGKAIPFKTAGWQTVTIPFSEFKKYASEIEEGKSPTFREVVEDRNAATYRNFGMGFVNTDFVFDGLSVTATIFKQHIYIDNWRVVPCKSEVISDFPDEEE</sequence>